<gene>
    <name evidence="2" type="ORF">V8G54_021705</name>
</gene>
<keyword evidence="3" id="KW-1185">Reference proteome</keyword>
<evidence type="ECO:0000256" key="1">
    <source>
        <dbReference type="SAM" id="MobiDB-lite"/>
    </source>
</evidence>
<dbReference type="AlphaFoldDB" id="A0AAQ3RXL5"/>
<name>A0AAQ3RXL5_VIGMU</name>
<dbReference type="Proteomes" id="UP001374535">
    <property type="component" value="Chromosome 6"/>
</dbReference>
<organism evidence="2 3">
    <name type="scientific">Vigna mungo</name>
    <name type="common">Black gram</name>
    <name type="synonym">Phaseolus mungo</name>
    <dbReference type="NCBI Taxonomy" id="3915"/>
    <lineage>
        <taxon>Eukaryota</taxon>
        <taxon>Viridiplantae</taxon>
        <taxon>Streptophyta</taxon>
        <taxon>Embryophyta</taxon>
        <taxon>Tracheophyta</taxon>
        <taxon>Spermatophyta</taxon>
        <taxon>Magnoliopsida</taxon>
        <taxon>eudicotyledons</taxon>
        <taxon>Gunneridae</taxon>
        <taxon>Pentapetalae</taxon>
        <taxon>rosids</taxon>
        <taxon>fabids</taxon>
        <taxon>Fabales</taxon>
        <taxon>Fabaceae</taxon>
        <taxon>Papilionoideae</taxon>
        <taxon>50 kb inversion clade</taxon>
        <taxon>NPAAA clade</taxon>
        <taxon>indigoferoid/millettioid clade</taxon>
        <taxon>Phaseoleae</taxon>
        <taxon>Vigna</taxon>
    </lineage>
</organism>
<reference evidence="2 3" key="1">
    <citation type="journal article" date="2023" name="Life. Sci Alliance">
        <title>Evolutionary insights into 3D genome organization and epigenetic landscape of Vigna mungo.</title>
        <authorList>
            <person name="Junaid A."/>
            <person name="Singh B."/>
            <person name="Bhatia S."/>
        </authorList>
    </citation>
    <scope>NUCLEOTIDE SEQUENCE [LARGE SCALE GENOMIC DNA]</scope>
    <source>
        <strain evidence="2">Urdbean</strain>
    </source>
</reference>
<proteinExistence type="predicted"/>
<evidence type="ECO:0000313" key="3">
    <source>
        <dbReference type="Proteomes" id="UP001374535"/>
    </source>
</evidence>
<feature type="region of interest" description="Disordered" evidence="1">
    <location>
        <begin position="124"/>
        <end position="165"/>
    </location>
</feature>
<feature type="compositionally biased region" description="Basic and acidic residues" evidence="1">
    <location>
        <begin position="126"/>
        <end position="155"/>
    </location>
</feature>
<feature type="non-terminal residue" evidence="2">
    <location>
        <position position="165"/>
    </location>
</feature>
<dbReference type="EMBL" id="CP144695">
    <property type="protein sequence ID" value="WVZ08359.1"/>
    <property type="molecule type" value="Genomic_DNA"/>
</dbReference>
<evidence type="ECO:0000313" key="2">
    <source>
        <dbReference type="EMBL" id="WVZ08359.1"/>
    </source>
</evidence>
<sequence length="165" mass="18647">MEHCEPSRFQRPVDLRREIRRLRRLQERILAGEHEIEGPIAERNPFTSAKLHKRLHPLPRNSDGVFHADLPQRGDVASGRRFHAQGLRLQRKVTAGNQVLKSRRVEPNAFDPVLAGVKLGLQRSAAGDRLDGERTGAGDDEAERLRQREKTEVADVARLASNSDD</sequence>
<accession>A0AAQ3RXL5</accession>
<protein>
    <submittedName>
        <fullName evidence="2">Uncharacterized protein</fullName>
    </submittedName>
</protein>